<feature type="transmembrane region" description="Helical" evidence="6">
    <location>
        <begin position="407"/>
        <end position="434"/>
    </location>
</feature>
<protein>
    <submittedName>
        <fullName evidence="7">Anion transporter</fullName>
    </submittedName>
</protein>
<dbReference type="InterPro" id="IPR001898">
    <property type="entry name" value="SLC13A/DASS"/>
</dbReference>
<evidence type="ECO:0000313" key="8">
    <source>
        <dbReference type="Proteomes" id="UP000051084"/>
    </source>
</evidence>
<comment type="similarity">
    <text evidence="2">Belongs to the SLC13A/DASS transporter (TC 2.A.47) family. DIT1 subfamily.</text>
</comment>
<comment type="subcellular location">
    <subcellularLocation>
        <location evidence="1">Membrane</location>
        <topology evidence="1">Multi-pass membrane protein</topology>
    </subcellularLocation>
</comment>
<reference evidence="7 8" key="1">
    <citation type="journal article" date="2015" name="Genome Announc.">
        <title>Expanding the biotechnology potential of lactobacilli through comparative genomics of 213 strains and associated genera.</title>
        <authorList>
            <person name="Sun Z."/>
            <person name="Harris H.M."/>
            <person name="McCann A."/>
            <person name="Guo C."/>
            <person name="Argimon S."/>
            <person name="Zhang W."/>
            <person name="Yang X."/>
            <person name="Jeffery I.B."/>
            <person name="Cooney J.C."/>
            <person name="Kagawa T.F."/>
            <person name="Liu W."/>
            <person name="Song Y."/>
            <person name="Salvetti E."/>
            <person name="Wrobel A."/>
            <person name="Rasinkangas P."/>
            <person name="Parkhill J."/>
            <person name="Rea M.C."/>
            <person name="O'Sullivan O."/>
            <person name="Ritari J."/>
            <person name="Douillard F.P."/>
            <person name="Paul Ross R."/>
            <person name="Yang R."/>
            <person name="Briner A.E."/>
            <person name="Felis G.E."/>
            <person name="de Vos W.M."/>
            <person name="Barrangou R."/>
            <person name="Klaenhammer T.R."/>
            <person name="Caufield P.W."/>
            <person name="Cui Y."/>
            <person name="Zhang H."/>
            <person name="O'Toole P.W."/>
        </authorList>
    </citation>
    <scope>NUCLEOTIDE SEQUENCE [LARGE SCALE GENOMIC DNA]</scope>
    <source>
        <strain evidence="7 8">DSM 18793</strain>
    </source>
</reference>
<evidence type="ECO:0000256" key="3">
    <source>
        <dbReference type="ARBA" id="ARBA00022692"/>
    </source>
</evidence>
<feature type="transmembrane region" description="Helical" evidence="6">
    <location>
        <begin position="285"/>
        <end position="304"/>
    </location>
</feature>
<feature type="transmembrane region" description="Helical" evidence="6">
    <location>
        <begin position="58"/>
        <end position="75"/>
    </location>
</feature>
<keyword evidence="3 6" id="KW-0812">Transmembrane</keyword>
<dbReference type="PIRSF" id="PIRSF002457">
    <property type="entry name" value="DASS"/>
    <property type="match status" value="1"/>
</dbReference>
<dbReference type="GO" id="GO:0016020">
    <property type="term" value="C:membrane"/>
    <property type="evidence" value="ECO:0007669"/>
    <property type="project" value="UniProtKB-SubCell"/>
</dbReference>
<dbReference type="EMBL" id="AZGC01000053">
    <property type="protein sequence ID" value="KRL92597.1"/>
    <property type="molecule type" value="Genomic_DNA"/>
</dbReference>
<feature type="transmembrane region" description="Helical" evidence="6">
    <location>
        <begin position="135"/>
        <end position="153"/>
    </location>
</feature>
<dbReference type="PANTHER" id="PTHR42826">
    <property type="entry name" value="DICARBOXYLATE TRANSPORTER 2.1, CHLOROPLASTIC"/>
    <property type="match status" value="1"/>
</dbReference>
<feature type="transmembrane region" description="Helical" evidence="6">
    <location>
        <begin position="310"/>
        <end position="329"/>
    </location>
</feature>
<feature type="transmembrane region" description="Helical" evidence="6">
    <location>
        <begin position="95"/>
        <end position="114"/>
    </location>
</feature>
<feature type="transmembrane region" description="Helical" evidence="6">
    <location>
        <begin position="341"/>
        <end position="365"/>
    </location>
</feature>
<evidence type="ECO:0000256" key="1">
    <source>
        <dbReference type="ARBA" id="ARBA00004141"/>
    </source>
</evidence>
<dbReference type="NCBIfam" id="TIGR00785">
    <property type="entry name" value="dass"/>
    <property type="match status" value="1"/>
</dbReference>
<dbReference type="PATRIC" id="fig|1423742.4.peg.202"/>
<keyword evidence="8" id="KW-1185">Reference proteome</keyword>
<feature type="transmembrane region" description="Helical" evidence="6">
    <location>
        <begin position="377"/>
        <end position="395"/>
    </location>
</feature>
<sequence length="488" mass="52553">MKSLEKVNYKGFIWPIIVGLVMWLCTPIRPEGLSAIAWQTFAVFVATIIGCITKPLPIAGTTLTGLVVLVLLGLSPVKDVENAKGVVTDTGILSAFSNSASWLIAMAFIMAAGITKTGLGQRIAYNMIKRFGKKSLGVGYAITGLELILGGLIPSNSARTGGVVWPIVESISESYDSNPNDDSRKKIGAFLDFLAFHANTISTALFVTGAAPNIVAQAMAAKAGYQITWVGWFLAALLPAAIFAVVIPFIIYKIFPPEIKETPNAKTWADEKLTAMGKMSLPEKIMAAVFVMAIVMWVLAGFIKATQFEASFVAFLAVAILLITGVLKVKDILNESGAWNILIWLSILVFMAGKLTEYGFIAWFAKLVSTSLHGVSWQIILVVLALVMFYSHYFFASGTAHVTALYLPFLTVAVSAGAPIALAAMTLAIISALMASTTHYANGPASILASTGYVTQGEWWKYNFILGLVYLVIFALVGPLWMHIIGMW</sequence>
<evidence type="ECO:0000256" key="4">
    <source>
        <dbReference type="ARBA" id="ARBA00022989"/>
    </source>
</evidence>
<dbReference type="Pfam" id="PF00939">
    <property type="entry name" value="Na_sulph_symp"/>
    <property type="match status" value="1"/>
</dbReference>
<evidence type="ECO:0000256" key="6">
    <source>
        <dbReference type="SAM" id="Phobius"/>
    </source>
</evidence>
<dbReference type="Proteomes" id="UP000051084">
    <property type="component" value="Unassembled WGS sequence"/>
</dbReference>
<name>A0A0R1UNP5_9LACO</name>
<feature type="transmembrane region" description="Helical" evidence="6">
    <location>
        <begin position="12"/>
        <end position="29"/>
    </location>
</feature>
<dbReference type="STRING" id="417373.GCA_001570685_01106"/>
<proteinExistence type="inferred from homology"/>
<evidence type="ECO:0000256" key="5">
    <source>
        <dbReference type="ARBA" id="ARBA00023136"/>
    </source>
</evidence>
<feature type="transmembrane region" description="Helical" evidence="6">
    <location>
        <begin position="229"/>
        <end position="252"/>
    </location>
</feature>
<evidence type="ECO:0000256" key="2">
    <source>
        <dbReference type="ARBA" id="ARBA00007349"/>
    </source>
</evidence>
<organism evidence="7 8">
    <name type="scientific">Limosilactobacillus equigenerosi DSM 18793 = JCM 14505</name>
    <dbReference type="NCBI Taxonomy" id="1423742"/>
    <lineage>
        <taxon>Bacteria</taxon>
        <taxon>Bacillati</taxon>
        <taxon>Bacillota</taxon>
        <taxon>Bacilli</taxon>
        <taxon>Lactobacillales</taxon>
        <taxon>Lactobacillaceae</taxon>
        <taxon>Limosilactobacillus</taxon>
    </lineage>
</organism>
<gene>
    <name evidence="7" type="ORF">FC21_GL000190</name>
</gene>
<feature type="transmembrane region" description="Helical" evidence="6">
    <location>
        <begin position="35"/>
        <end position="53"/>
    </location>
</feature>
<dbReference type="OrthoDB" id="1401038at2"/>
<feature type="transmembrane region" description="Helical" evidence="6">
    <location>
        <begin position="462"/>
        <end position="482"/>
    </location>
</feature>
<comment type="caution">
    <text evidence="7">The sequence shown here is derived from an EMBL/GenBank/DDBJ whole genome shotgun (WGS) entry which is preliminary data.</text>
</comment>
<accession>A0A0R1UNP5</accession>
<dbReference type="RefSeq" id="WP_056995765.1">
    <property type="nucleotide sequence ID" value="NZ_AZGC01000053.1"/>
</dbReference>
<keyword evidence="5 6" id="KW-0472">Membrane</keyword>
<evidence type="ECO:0000313" key="7">
    <source>
        <dbReference type="EMBL" id="KRL92597.1"/>
    </source>
</evidence>
<keyword evidence="4 6" id="KW-1133">Transmembrane helix</keyword>
<dbReference type="InterPro" id="IPR030676">
    <property type="entry name" value="CitT-rel"/>
</dbReference>
<dbReference type="AlphaFoldDB" id="A0A0R1UNP5"/>
<dbReference type="GO" id="GO:0022857">
    <property type="term" value="F:transmembrane transporter activity"/>
    <property type="evidence" value="ECO:0007669"/>
    <property type="project" value="InterPro"/>
</dbReference>